<dbReference type="AlphaFoldDB" id="A0A081ATQ3"/>
<dbReference type="EMBL" id="ANJA01000741">
    <property type="protein sequence ID" value="ETO82264.1"/>
    <property type="molecule type" value="Genomic_DNA"/>
</dbReference>
<name>A0A081ATQ3_PHYNI</name>
<evidence type="ECO:0000313" key="2">
    <source>
        <dbReference type="Proteomes" id="UP000028582"/>
    </source>
</evidence>
<sequence>MVVLDGVHACTHAKVSFSPVIRNLSAGSNTPDVPSPCTSSDWARMRRASRTQLRVRKITNALISSGRGDVRVILLFGRLSWNAGPRQRGAVMRVHVEQPAVTSLNPVVFSCERKCADTVDI</sequence>
<organism evidence="1 2">
    <name type="scientific">Phytophthora nicotianae P1976</name>
    <dbReference type="NCBI Taxonomy" id="1317066"/>
    <lineage>
        <taxon>Eukaryota</taxon>
        <taxon>Sar</taxon>
        <taxon>Stramenopiles</taxon>
        <taxon>Oomycota</taxon>
        <taxon>Peronosporomycetes</taxon>
        <taxon>Peronosporales</taxon>
        <taxon>Peronosporaceae</taxon>
        <taxon>Phytophthora</taxon>
    </lineage>
</organism>
<proteinExistence type="predicted"/>
<gene>
    <name evidence="1" type="ORF">F444_03560</name>
</gene>
<comment type="caution">
    <text evidence="1">The sequence shown here is derived from an EMBL/GenBank/DDBJ whole genome shotgun (WGS) entry which is preliminary data.</text>
</comment>
<protein>
    <submittedName>
        <fullName evidence="1">Uncharacterized protein</fullName>
    </submittedName>
</protein>
<accession>A0A081ATQ3</accession>
<dbReference type="Proteomes" id="UP000028582">
    <property type="component" value="Unassembled WGS sequence"/>
</dbReference>
<evidence type="ECO:0000313" key="1">
    <source>
        <dbReference type="EMBL" id="ETO82264.1"/>
    </source>
</evidence>
<reference evidence="1 2" key="1">
    <citation type="submission" date="2013-11" db="EMBL/GenBank/DDBJ databases">
        <title>The Genome Sequence of Phytophthora parasitica P1976.</title>
        <authorList>
            <consortium name="The Broad Institute Genomics Platform"/>
            <person name="Russ C."/>
            <person name="Tyler B."/>
            <person name="Panabieres F."/>
            <person name="Shan W."/>
            <person name="Tripathy S."/>
            <person name="Grunwald N."/>
            <person name="Machado M."/>
            <person name="Johnson C.S."/>
            <person name="Walker B."/>
            <person name="Young S."/>
            <person name="Zeng Q."/>
            <person name="Gargeya S."/>
            <person name="Fitzgerald M."/>
            <person name="Haas B."/>
            <person name="Abouelleil A."/>
            <person name="Allen A.W."/>
            <person name="Alvarado L."/>
            <person name="Arachchi H.M."/>
            <person name="Berlin A.M."/>
            <person name="Chapman S.B."/>
            <person name="Gainer-Dewar J."/>
            <person name="Goldberg J."/>
            <person name="Griggs A."/>
            <person name="Gujja S."/>
            <person name="Hansen M."/>
            <person name="Howarth C."/>
            <person name="Imamovic A."/>
            <person name="Ireland A."/>
            <person name="Larimer J."/>
            <person name="McCowan C."/>
            <person name="Murphy C."/>
            <person name="Pearson M."/>
            <person name="Poon T.W."/>
            <person name="Priest M."/>
            <person name="Roberts A."/>
            <person name="Saif S."/>
            <person name="Shea T."/>
            <person name="Sisk P."/>
            <person name="Sykes S."/>
            <person name="Wortman J."/>
            <person name="Nusbaum C."/>
            <person name="Birren B."/>
        </authorList>
    </citation>
    <scope>NUCLEOTIDE SEQUENCE [LARGE SCALE GENOMIC DNA]</scope>
    <source>
        <strain evidence="1 2">P1976</strain>
    </source>
</reference>